<name>A0A0F7VGQ9_PENBI</name>
<comment type="cofactor">
    <cofactor evidence="1 6">
        <name>FAD</name>
        <dbReference type="ChEBI" id="CHEBI:57692"/>
    </cofactor>
</comment>
<dbReference type="InterPro" id="IPR001834">
    <property type="entry name" value="CBR-like"/>
</dbReference>
<dbReference type="STRING" id="104259.A0A0F7VGQ9"/>
<feature type="binding site" evidence="6">
    <location>
        <position position="154"/>
    </location>
    <ligand>
        <name>FAD</name>
        <dbReference type="ChEBI" id="CHEBI:57692"/>
    </ligand>
</feature>
<evidence type="ECO:0000313" key="9">
    <source>
        <dbReference type="EMBL" id="CEO58442.1"/>
    </source>
</evidence>
<evidence type="ECO:0000256" key="7">
    <source>
        <dbReference type="SAM" id="MobiDB-lite"/>
    </source>
</evidence>
<accession>A0A0F7VGQ9</accession>
<dbReference type="OrthoDB" id="432685at2759"/>
<dbReference type="InterPro" id="IPR039261">
    <property type="entry name" value="FNR_nucleotide-bd"/>
</dbReference>
<dbReference type="EMBL" id="CDHK01000003">
    <property type="protein sequence ID" value="CEO58442.1"/>
    <property type="molecule type" value="Genomic_DNA"/>
</dbReference>
<keyword evidence="4 6" id="KW-0274">FAD</keyword>
<evidence type="ECO:0000256" key="2">
    <source>
        <dbReference type="ARBA" id="ARBA00006105"/>
    </source>
</evidence>
<evidence type="ECO:0000256" key="3">
    <source>
        <dbReference type="ARBA" id="ARBA00022630"/>
    </source>
</evidence>
<dbReference type="InterPro" id="IPR017927">
    <property type="entry name" value="FAD-bd_FR_type"/>
</dbReference>
<dbReference type="GO" id="GO:0005739">
    <property type="term" value="C:mitochondrion"/>
    <property type="evidence" value="ECO:0007669"/>
    <property type="project" value="TreeGrafter"/>
</dbReference>
<comment type="similarity">
    <text evidence="2">Belongs to the flavoprotein pyridine nucleotide cytochrome reductase family.</text>
</comment>
<keyword evidence="3 6" id="KW-0285">Flavoprotein</keyword>
<dbReference type="PANTHER" id="PTHR19370">
    <property type="entry name" value="NADH-CYTOCHROME B5 REDUCTASE"/>
    <property type="match status" value="1"/>
</dbReference>
<dbReference type="Proteomes" id="UP000042958">
    <property type="component" value="Unassembled WGS sequence"/>
</dbReference>
<gene>
    <name evidence="9" type="ORF">PMG11_03166</name>
</gene>
<organism evidence="9 10">
    <name type="scientific">Penicillium brasilianum</name>
    <dbReference type="NCBI Taxonomy" id="104259"/>
    <lineage>
        <taxon>Eukaryota</taxon>
        <taxon>Fungi</taxon>
        <taxon>Dikarya</taxon>
        <taxon>Ascomycota</taxon>
        <taxon>Pezizomycotina</taxon>
        <taxon>Eurotiomycetes</taxon>
        <taxon>Eurotiomycetidae</taxon>
        <taxon>Eurotiales</taxon>
        <taxon>Aspergillaceae</taxon>
        <taxon>Penicillium</taxon>
    </lineage>
</organism>
<proteinExistence type="inferred from homology"/>
<evidence type="ECO:0000256" key="6">
    <source>
        <dbReference type="PIRSR" id="PIRSR601834-1"/>
    </source>
</evidence>
<dbReference type="PANTHER" id="PTHR19370:SF189">
    <property type="entry name" value="CYTOCHROME C MITOCHONDRIAL IMPORT FACTOR CYC2"/>
    <property type="match status" value="1"/>
</dbReference>
<dbReference type="InterPro" id="IPR017938">
    <property type="entry name" value="Riboflavin_synthase-like_b-brl"/>
</dbReference>
<dbReference type="SUPFAM" id="SSF52343">
    <property type="entry name" value="Ferredoxin reductase-like, C-terminal NADP-linked domain"/>
    <property type="match status" value="1"/>
</dbReference>
<keyword evidence="10" id="KW-1185">Reference proteome</keyword>
<evidence type="ECO:0000256" key="1">
    <source>
        <dbReference type="ARBA" id="ARBA00001974"/>
    </source>
</evidence>
<dbReference type="SUPFAM" id="SSF63380">
    <property type="entry name" value="Riboflavin synthase domain-like"/>
    <property type="match status" value="1"/>
</dbReference>
<feature type="domain" description="FAD-binding FR-type" evidence="8">
    <location>
        <begin position="95"/>
        <end position="212"/>
    </location>
</feature>
<dbReference type="CDD" id="cd06183">
    <property type="entry name" value="cyt_b5_reduct_like"/>
    <property type="match status" value="1"/>
</dbReference>
<evidence type="ECO:0000256" key="4">
    <source>
        <dbReference type="ARBA" id="ARBA00022827"/>
    </source>
</evidence>
<sequence length="409" mass="44657">MTSISLVPMKSSISSLRCRCSGATLRSTASRSHRYASTSTSSSSSSSSSTSATPSTSPTSPKTRWLAITLVSVAAAGVGAYIRSQTPGSATLNQETFTKYSLVSREPVSSTSSLFTLRPRYHSDGNYDVYEEAWRTGVWSVMFKQPQLQIGRDYTPLPTTAATSLSVDEENEGYLRFFIRKDPFGEVSRYLHTLEPGADIELRGPQIECAIPKETREILFIAGGTGIAPALQAGYSLLHRTTKNNRPRIHIIWASRLRADCVGGVSDTPKAPAASSSRSWFSGWFGSSSSGANASHFETASPVSPGQEQSLIVRELEALKSQYPGQITVDYYLDEENRFIGKNDLAQFIKPTTETENQETRKLILVSGPEGFISYMAGPKVWAQGTELQGPLKGIIKELDPKGWAVWKL</sequence>
<dbReference type="PRINTS" id="PR00406">
    <property type="entry name" value="CYTB5RDTASE"/>
</dbReference>
<reference evidence="10" key="1">
    <citation type="journal article" date="2015" name="Genome Announc.">
        <title>Draft genome sequence of the fungus Penicillium brasilianum MG11.</title>
        <authorList>
            <person name="Horn F."/>
            <person name="Linde J."/>
            <person name="Mattern D.J."/>
            <person name="Walther G."/>
            <person name="Guthke R."/>
            <person name="Brakhage A.A."/>
            <person name="Valiante V."/>
        </authorList>
    </citation>
    <scope>NUCLEOTIDE SEQUENCE [LARGE SCALE GENOMIC DNA]</scope>
    <source>
        <strain evidence="10">MG11</strain>
    </source>
</reference>
<keyword evidence="5" id="KW-0560">Oxidoreductase</keyword>
<evidence type="ECO:0000256" key="5">
    <source>
        <dbReference type="ARBA" id="ARBA00023002"/>
    </source>
</evidence>
<dbReference type="Gene3D" id="2.40.30.10">
    <property type="entry name" value="Translation factors"/>
    <property type="match status" value="1"/>
</dbReference>
<feature type="binding site" evidence="6">
    <location>
        <position position="187"/>
    </location>
    <ligand>
        <name>FAD</name>
        <dbReference type="ChEBI" id="CHEBI:57692"/>
    </ligand>
</feature>
<feature type="binding site" evidence="6">
    <location>
        <position position="152"/>
    </location>
    <ligand>
        <name>FAD</name>
        <dbReference type="ChEBI" id="CHEBI:57692"/>
    </ligand>
</feature>
<evidence type="ECO:0000313" key="10">
    <source>
        <dbReference type="Proteomes" id="UP000042958"/>
    </source>
</evidence>
<dbReference type="Gene3D" id="3.40.50.80">
    <property type="entry name" value="Nucleotide-binding domain of ferredoxin-NADP reductase (FNR) module"/>
    <property type="match status" value="1"/>
</dbReference>
<protein>
    <recommendedName>
        <fullName evidence="8">FAD-binding FR-type domain-containing protein</fullName>
    </recommendedName>
</protein>
<feature type="region of interest" description="Disordered" evidence="7">
    <location>
        <begin position="29"/>
        <end position="61"/>
    </location>
</feature>
<dbReference type="GO" id="GO:0016491">
    <property type="term" value="F:oxidoreductase activity"/>
    <property type="evidence" value="ECO:0007669"/>
    <property type="project" value="UniProtKB-KW"/>
</dbReference>
<dbReference type="PROSITE" id="PS51384">
    <property type="entry name" value="FAD_FR"/>
    <property type="match status" value="1"/>
</dbReference>
<evidence type="ECO:0000259" key="8">
    <source>
        <dbReference type="PROSITE" id="PS51384"/>
    </source>
</evidence>
<dbReference type="AlphaFoldDB" id="A0A0F7VGQ9"/>
<feature type="binding site" evidence="6">
    <location>
        <position position="188"/>
    </location>
    <ligand>
        <name>FAD</name>
        <dbReference type="ChEBI" id="CHEBI:57692"/>
    </ligand>
</feature>